<feature type="domain" description="ANTAR" evidence="5">
    <location>
        <begin position="172"/>
        <end position="233"/>
    </location>
</feature>
<keyword evidence="3" id="KW-0805">Transcription regulation</keyword>
<evidence type="ECO:0000256" key="4">
    <source>
        <dbReference type="ARBA" id="ARBA00023163"/>
    </source>
</evidence>
<dbReference type="GO" id="GO:0003723">
    <property type="term" value="F:RNA binding"/>
    <property type="evidence" value="ECO:0007669"/>
    <property type="project" value="InterPro"/>
</dbReference>
<dbReference type="EMBL" id="AVPL01000081">
    <property type="protein sequence ID" value="KGN39656.1"/>
    <property type="molecule type" value="Genomic_DNA"/>
</dbReference>
<dbReference type="Pfam" id="PF13185">
    <property type="entry name" value="GAF_2"/>
    <property type="match status" value="1"/>
</dbReference>
<dbReference type="PROSITE" id="PS50921">
    <property type="entry name" value="ANTAR"/>
    <property type="match status" value="1"/>
</dbReference>
<dbReference type="InterPro" id="IPR011006">
    <property type="entry name" value="CheY-like_superfamily"/>
</dbReference>
<evidence type="ECO:0000259" key="5">
    <source>
        <dbReference type="PROSITE" id="PS50921"/>
    </source>
</evidence>
<dbReference type="Gene3D" id="3.30.450.40">
    <property type="match status" value="1"/>
</dbReference>
<keyword evidence="4" id="KW-0804">Transcription</keyword>
<keyword evidence="2" id="KW-0418">Kinase</keyword>
<name>A0A0A0JVJ8_9MICO</name>
<dbReference type="Gene3D" id="1.10.10.10">
    <property type="entry name" value="Winged helix-like DNA-binding domain superfamily/Winged helix DNA-binding domain"/>
    <property type="match status" value="1"/>
</dbReference>
<keyword evidence="7" id="KW-1185">Reference proteome</keyword>
<dbReference type="Proteomes" id="UP000030013">
    <property type="component" value="Unassembled WGS sequence"/>
</dbReference>
<organism evidence="6 7">
    <name type="scientific">Knoellia aerolata DSM 18566</name>
    <dbReference type="NCBI Taxonomy" id="1385519"/>
    <lineage>
        <taxon>Bacteria</taxon>
        <taxon>Bacillati</taxon>
        <taxon>Actinomycetota</taxon>
        <taxon>Actinomycetes</taxon>
        <taxon>Micrococcales</taxon>
        <taxon>Intrasporangiaceae</taxon>
        <taxon>Knoellia</taxon>
    </lineage>
</organism>
<dbReference type="InterPro" id="IPR012074">
    <property type="entry name" value="GAF_ANTAR"/>
</dbReference>
<protein>
    <recommendedName>
        <fullName evidence="5">ANTAR domain-containing protein</fullName>
    </recommendedName>
</protein>
<dbReference type="InterPro" id="IPR003018">
    <property type="entry name" value="GAF"/>
</dbReference>
<dbReference type="Pfam" id="PF03861">
    <property type="entry name" value="ANTAR"/>
    <property type="match status" value="1"/>
</dbReference>
<evidence type="ECO:0000256" key="1">
    <source>
        <dbReference type="ARBA" id="ARBA00022679"/>
    </source>
</evidence>
<dbReference type="AlphaFoldDB" id="A0A0A0JVJ8"/>
<dbReference type="InterPro" id="IPR029016">
    <property type="entry name" value="GAF-like_dom_sf"/>
</dbReference>
<dbReference type="SUPFAM" id="SSF52172">
    <property type="entry name" value="CheY-like"/>
    <property type="match status" value="1"/>
</dbReference>
<proteinExistence type="predicted"/>
<dbReference type="RefSeq" id="WP_052113265.1">
    <property type="nucleotide sequence ID" value="NZ_AVPL01000081.1"/>
</dbReference>
<dbReference type="InterPro" id="IPR036388">
    <property type="entry name" value="WH-like_DNA-bd_sf"/>
</dbReference>
<keyword evidence="1" id="KW-0808">Transferase</keyword>
<evidence type="ECO:0000313" key="7">
    <source>
        <dbReference type="Proteomes" id="UP000030013"/>
    </source>
</evidence>
<reference evidence="6 7" key="1">
    <citation type="submission" date="2013-08" db="EMBL/GenBank/DDBJ databases">
        <title>The genome sequence of Knoellia aerolata.</title>
        <authorList>
            <person name="Zhu W."/>
            <person name="Wang G."/>
        </authorList>
    </citation>
    <scope>NUCLEOTIDE SEQUENCE [LARGE SCALE GENOMIC DNA]</scope>
    <source>
        <strain evidence="6 7">DSM 18566</strain>
    </source>
</reference>
<dbReference type="SMART" id="SM01012">
    <property type="entry name" value="ANTAR"/>
    <property type="match status" value="1"/>
</dbReference>
<sequence>MNVSDPRRQTPPDASISRQLVQLTSALATSGSAPDPVRVVSEVLHAVPSAQHGGITLLREGRAPFSLAASDGVPEAVDRLQHASGEGPFREPTTEHGVVLVDDLASDPRWPVFGPECAVEVGVHSMLCLRLVLGGTDRAALTLYSTRPAAFGDGDRTRAGLLGPFAALAGEAHLRAEDVDNLTAALGTSRQIGTAVGIVMARRQVPSEEAFALLRKASMDLNRKVYDIAAEVEMTGDLPVRTSALLQDGRLGLT</sequence>
<comment type="caution">
    <text evidence="6">The sequence shown here is derived from an EMBL/GenBank/DDBJ whole genome shotgun (WGS) entry which is preliminary data.</text>
</comment>
<evidence type="ECO:0000256" key="2">
    <source>
        <dbReference type="ARBA" id="ARBA00022777"/>
    </source>
</evidence>
<dbReference type="InterPro" id="IPR005561">
    <property type="entry name" value="ANTAR"/>
</dbReference>
<evidence type="ECO:0000313" key="6">
    <source>
        <dbReference type="EMBL" id="KGN39656.1"/>
    </source>
</evidence>
<dbReference type="PIRSF" id="PIRSF036625">
    <property type="entry name" value="GAF_ANTAR"/>
    <property type="match status" value="1"/>
</dbReference>
<dbReference type="GO" id="GO:0016301">
    <property type="term" value="F:kinase activity"/>
    <property type="evidence" value="ECO:0007669"/>
    <property type="project" value="UniProtKB-KW"/>
</dbReference>
<accession>A0A0A0JVJ8</accession>
<gene>
    <name evidence="6" type="ORF">N801_19655</name>
</gene>
<dbReference type="eggNOG" id="COG2203">
    <property type="taxonomic scope" value="Bacteria"/>
</dbReference>
<dbReference type="STRING" id="1385519.N801_19655"/>
<evidence type="ECO:0000256" key="3">
    <source>
        <dbReference type="ARBA" id="ARBA00023015"/>
    </source>
</evidence>
<dbReference type="SUPFAM" id="SSF55781">
    <property type="entry name" value="GAF domain-like"/>
    <property type="match status" value="1"/>
</dbReference>